<dbReference type="GO" id="GO:0004222">
    <property type="term" value="F:metalloendopeptidase activity"/>
    <property type="evidence" value="ECO:0007669"/>
    <property type="project" value="TreeGrafter"/>
</dbReference>
<feature type="chain" id="PRO_5033796561" evidence="1">
    <location>
        <begin position="21"/>
        <end position="205"/>
    </location>
</feature>
<organism evidence="3 5">
    <name type="scientific">Phocaeicola plebeius</name>
    <dbReference type="NCBI Taxonomy" id="310297"/>
    <lineage>
        <taxon>Bacteria</taxon>
        <taxon>Pseudomonadati</taxon>
        <taxon>Bacteroidota</taxon>
        <taxon>Bacteroidia</taxon>
        <taxon>Bacteroidales</taxon>
        <taxon>Bacteroidaceae</taxon>
        <taxon>Phocaeicola</taxon>
    </lineage>
</organism>
<name>A0A3E4WGA9_9BACT</name>
<dbReference type="Gene3D" id="2.70.70.10">
    <property type="entry name" value="Glucose Permease (Domain IIA)"/>
    <property type="match status" value="1"/>
</dbReference>
<feature type="signal peptide" evidence="1">
    <location>
        <begin position="1"/>
        <end position="20"/>
    </location>
</feature>
<evidence type="ECO:0000313" key="4">
    <source>
        <dbReference type="EMBL" id="RHF89403.1"/>
    </source>
</evidence>
<evidence type="ECO:0000313" key="5">
    <source>
        <dbReference type="Proteomes" id="UP000260780"/>
    </source>
</evidence>
<feature type="domain" description="M23ase beta-sheet core" evidence="2">
    <location>
        <begin position="80"/>
        <end position="174"/>
    </location>
</feature>
<evidence type="ECO:0000313" key="6">
    <source>
        <dbReference type="Proteomes" id="UP000283485"/>
    </source>
</evidence>
<dbReference type="AlphaFoldDB" id="A0A3E4WGA9"/>
<dbReference type="PANTHER" id="PTHR21666">
    <property type="entry name" value="PEPTIDASE-RELATED"/>
    <property type="match status" value="1"/>
</dbReference>
<dbReference type="CDD" id="cd12797">
    <property type="entry name" value="M23_peptidase"/>
    <property type="match status" value="1"/>
</dbReference>
<reference evidence="5 6" key="1">
    <citation type="submission" date="2018-08" db="EMBL/GenBank/DDBJ databases">
        <title>A genome reference for cultivated species of the human gut microbiota.</title>
        <authorList>
            <person name="Zou Y."/>
            <person name="Xue W."/>
            <person name="Luo G."/>
        </authorList>
    </citation>
    <scope>NUCLEOTIDE SEQUENCE [LARGE SCALE GENOMIC DNA]</scope>
    <source>
        <strain evidence="4 6">AM23-23</strain>
        <strain evidence="3 5">OM08-14</strain>
    </source>
</reference>
<keyword evidence="1" id="KW-0732">Signal</keyword>
<dbReference type="Proteomes" id="UP000283485">
    <property type="component" value="Unassembled WGS sequence"/>
</dbReference>
<dbReference type="EMBL" id="QRHQ01000021">
    <property type="protein sequence ID" value="RHF89403.1"/>
    <property type="molecule type" value="Genomic_DNA"/>
</dbReference>
<sequence>MNRLIVILGLLFLCMGNMQADEPVKTVFTHMERSHVRVHTPGLFSKGNSVEIHLECLADSQFCFPLPGGKVISAYGSRGGHSGADIKTKANDSILCVFDGVVRMAKSYGGYGKVIVVRHFNGLETVYSHNSKNFVAPGDSVKAGQVIALTGRTGRATTEHLHFELRANGQHFSPGLLFNMSTRVPLKRTLVCTKAGKHVKLSPKK</sequence>
<dbReference type="InterPro" id="IPR011055">
    <property type="entry name" value="Dup_hybrid_motif"/>
</dbReference>
<dbReference type="STRING" id="310297.BHV76_09330"/>
<gene>
    <name evidence="4" type="ORF">DW653_11105</name>
    <name evidence="3" type="ORF">DXC17_05405</name>
</gene>
<dbReference type="Pfam" id="PF01551">
    <property type="entry name" value="Peptidase_M23"/>
    <property type="match status" value="1"/>
</dbReference>
<evidence type="ECO:0000313" key="3">
    <source>
        <dbReference type="EMBL" id="RGM41266.1"/>
    </source>
</evidence>
<dbReference type="PANTHER" id="PTHR21666:SF270">
    <property type="entry name" value="MUREIN HYDROLASE ACTIVATOR ENVC"/>
    <property type="match status" value="1"/>
</dbReference>
<protein>
    <submittedName>
        <fullName evidence="3">M23 family peptidase</fullName>
    </submittedName>
</protein>
<comment type="caution">
    <text evidence="3">The sequence shown here is derived from an EMBL/GenBank/DDBJ whole genome shotgun (WGS) entry which is preliminary data.</text>
</comment>
<dbReference type="InterPro" id="IPR016047">
    <property type="entry name" value="M23ase_b-sheet_dom"/>
</dbReference>
<dbReference type="InterPro" id="IPR050570">
    <property type="entry name" value="Cell_wall_metabolism_enzyme"/>
</dbReference>
<dbReference type="RefSeq" id="WP_117747632.1">
    <property type="nucleotide sequence ID" value="NZ_CATWOP010000013.1"/>
</dbReference>
<accession>A0A3E4WGA9</accession>
<evidence type="ECO:0000256" key="1">
    <source>
        <dbReference type="SAM" id="SignalP"/>
    </source>
</evidence>
<dbReference type="EMBL" id="QSTF01000009">
    <property type="protein sequence ID" value="RGM41266.1"/>
    <property type="molecule type" value="Genomic_DNA"/>
</dbReference>
<dbReference type="Proteomes" id="UP000260780">
    <property type="component" value="Unassembled WGS sequence"/>
</dbReference>
<evidence type="ECO:0000259" key="2">
    <source>
        <dbReference type="Pfam" id="PF01551"/>
    </source>
</evidence>
<dbReference type="SUPFAM" id="SSF51261">
    <property type="entry name" value="Duplicated hybrid motif"/>
    <property type="match status" value="1"/>
</dbReference>
<proteinExistence type="predicted"/>